<gene>
    <name evidence="1" type="ORF">ICJ55_00015</name>
</gene>
<dbReference type="AlphaFoldDB" id="A0A7H1C2I3"/>
<sequence length="157" mass="18452">MAKRIFDNQGNSFKINLALHNHGISFLNIDYDEVEPIVIVLSDLFTPFDDIADWLLDIHRHQGEHKLVIDEEGRFTSLFAKSINNDELLLNICRAHSDILLATFNKEPFLKLFKNELHRFLRQDFDSQKFGGRYDEQKPLKDNTKERLLNHPFLKSD</sequence>
<protein>
    <submittedName>
        <fullName evidence="1">Uncharacterized protein</fullName>
    </submittedName>
</protein>
<dbReference type="EMBL" id="CP061280">
    <property type="protein sequence ID" value="QNS15188.1"/>
    <property type="molecule type" value="Genomic_DNA"/>
</dbReference>
<reference evidence="1 2" key="1">
    <citation type="submission" date="2020-09" db="EMBL/GenBank/DDBJ databases">
        <title>Mannheimia bovis sp.nov., isolated from a cow.</title>
        <authorList>
            <person name="Li F."/>
        </authorList>
    </citation>
    <scope>NUCLEOTIDE SEQUENCE [LARGE SCALE GENOMIC DNA]</scope>
    <source>
        <strain evidence="1 2">ZY190616</strain>
    </source>
</reference>
<evidence type="ECO:0000313" key="1">
    <source>
        <dbReference type="EMBL" id="QNS15188.1"/>
    </source>
</evidence>
<name>A0A7H1C2I3_9PAST</name>
<dbReference type="Proteomes" id="UP000576260">
    <property type="component" value="Chromosome"/>
</dbReference>
<evidence type="ECO:0000313" key="2">
    <source>
        <dbReference type="Proteomes" id="UP000576260"/>
    </source>
</evidence>
<dbReference type="RefSeq" id="WP_188156780.1">
    <property type="nucleotide sequence ID" value="NZ_CP061280.1"/>
</dbReference>
<organism evidence="1 2">
    <name type="scientific">Mannheimia bovis</name>
    <dbReference type="NCBI Taxonomy" id="2770636"/>
    <lineage>
        <taxon>Bacteria</taxon>
        <taxon>Pseudomonadati</taxon>
        <taxon>Pseudomonadota</taxon>
        <taxon>Gammaproteobacteria</taxon>
        <taxon>Pasteurellales</taxon>
        <taxon>Pasteurellaceae</taxon>
        <taxon>Mannheimia</taxon>
    </lineage>
</organism>
<dbReference type="KEGG" id="mbos:ICJ55_00015"/>
<proteinExistence type="predicted"/>
<accession>A0A7H1C2I3</accession>
<keyword evidence="2" id="KW-1185">Reference proteome</keyword>